<accession>A0A7D5R619</accession>
<dbReference type="Proteomes" id="UP000509771">
    <property type="component" value="Chromosome"/>
</dbReference>
<feature type="domain" description="DUF4352" evidence="2">
    <location>
        <begin position="35"/>
        <end position="146"/>
    </location>
</feature>
<protein>
    <recommendedName>
        <fullName evidence="2">DUF4352 domain-containing protein</fullName>
    </recommendedName>
</protein>
<reference evidence="3 4" key="1">
    <citation type="submission" date="2018-02" db="EMBL/GenBank/DDBJ databases">
        <title>Complete genome of Nitrosopumilus cobalaminigenes HCA1.</title>
        <authorList>
            <person name="Qin W."/>
            <person name="Zheng Y."/>
            <person name="Stahl D.A."/>
        </authorList>
    </citation>
    <scope>NUCLEOTIDE SEQUENCE [LARGE SCALE GENOMIC DNA]</scope>
    <source>
        <strain evidence="3 4">HCA1</strain>
    </source>
</reference>
<keyword evidence="4" id="KW-1185">Reference proteome</keyword>
<evidence type="ECO:0000259" key="2">
    <source>
        <dbReference type="Pfam" id="PF11611"/>
    </source>
</evidence>
<evidence type="ECO:0000256" key="1">
    <source>
        <dbReference type="ARBA" id="ARBA00022729"/>
    </source>
</evidence>
<proteinExistence type="predicted"/>
<evidence type="ECO:0000313" key="3">
    <source>
        <dbReference type="EMBL" id="QLH02944.1"/>
    </source>
</evidence>
<dbReference type="OrthoDB" id="4917at2157"/>
<dbReference type="KEGG" id="ncl:C5F47_04955"/>
<organism evidence="3 4">
    <name type="scientific">Nitrosopumilus cobalaminigenes</name>
    <dbReference type="NCBI Taxonomy" id="1470066"/>
    <lineage>
        <taxon>Archaea</taxon>
        <taxon>Nitrososphaerota</taxon>
        <taxon>Nitrososphaeria</taxon>
        <taxon>Nitrosopumilales</taxon>
        <taxon>Nitrosopumilaceae</taxon>
        <taxon>Nitrosopumilus</taxon>
    </lineage>
</organism>
<dbReference type="Pfam" id="PF11611">
    <property type="entry name" value="DUF4352"/>
    <property type="match status" value="1"/>
</dbReference>
<dbReference type="InterPro" id="IPR029050">
    <property type="entry name" value="Immunoprotect_excell_Ig-like"/>
</dbReference>
<dbReference type="GeneID" id="56059361"/>
<dbReference type="RefSeq" id="WP_179360038.1">
    <property type="nucleotide sequence ID" value="NZ_CP026993.1"/>
</dbReference>
<dbReference type="Gene3D" id="2.60.40.1240">
    <property type="match status" value="1"/>
</dbReference>
<gene>
    <name evidence="3" type="ORF">C5F47_04955</name>
</gene>
<dbReference type="EMBL" id="CP026993">
    <property type="protein sequence ID" value="QLH02944.1"/>
    <property type="molecule type" value="Genomic_DNA"/>
</dbReference>
<evidence type="ECO:0000313" key="4">
    <source>
        <dbReference type="Proteomes" id="UP000509771"/>
    </source>
</evidence>
<name>A0A7D5R619_9ARCH</name>
<dbReference type="AlphaFoldDB" id="A0A7D5R619"/>
<sequence length="163" mass="18420">MANMGVVIVIGAIIASMVLANYMYTQYTTNYIESESGEIITVGPVEYVITFEGTHQGTKEIVPENTFVMIGITAKNISDEKTMLTGGQFYIVDEKEQKHEAVFGEGEFDAKDLYIEWLEPNKPIERTTQFDIPFDEEKQYKIIIRPQKEQSTVDTAVVCITNC</sequence>
<dbReference type="InterPro" id="IPR029051">
    <property type="entry name" value="DUF4352"/>
</dbReference>
<keyword evidence="1" id="KW-0732">Signal</keyword>